<keyword evidence="1" id="KW-1133">Transmembrane helix</keyword>
<dbReference type="PANTHER" id="PTHR34658:SF2">
    <property type="entry name" value="OS01G0151800 PROTEIN"/>
    <property type="match status" value="1"/>
</dbReference>
<evidence type="ECO:0000313" key="2">
    <source>
        <dbReference type="EMBL" id="KAK9289387.1"/>
    </source>
</evidence>
<reference evidence="2 3" key="1">
    <citation type="journal article" date="2024" name="Plant J.">
        <title>Genome sequences and population genomics reveal climatic adaptation and genomic divergence between two closely related sweetgum species.</title>
        <authorList>
            <person name="Xu W.Q."/>
            <person name="Ren C.Q."/>
            <person name="Zhang X.Y."/>
            <person name="Comes H.P."/>
            <person name="Liu X.H."/>
            <person name="Li Y.G."/>
            <person name="Kettle C.J."/>
            <person name="Jalonen R."/>
            <person name="Gaisberger H."/>
            <person name="Ma Y.Z."/>
            <person name="Qiu Y.X."/>
        </authorList>
    </citation>
    <scope>NUCLEOTIDE SEQUENCE [LARGE SCALE GENOMIC DNA]</scope>
    <source>
        <strain evidence="2">Hangzhou</strain>
    </source>
</reference>
<dbReference type="Proteomes" id="UP001415857">
    <property type="component" value="Unassembled WGS sequence"/>
</dbReference>
<keyword evidence="3" id="KW-1185">Reference proteome</keyword>
<feature type="transmembrane region" description="Helical" evidence="1">
    <location>
        <begin position="20"/>
        <end position="40"/>
    </location>
</feature>
<name>A0AAP0X4P6_LIQFO</name>
<evidence type="ECO:0000313" key="3">
    <source>
        <dbReference type="Proteomes" id="UP001415857"/>
    </source>
</evidence>
<dbReference type="EMBL" id="JBBPBK010000002">
    <property type="protein sequence ID" value="KAK9289387.1"/>
    <property type="molecule type" value="Genomic_DNA"/>
</dbReference>
<comment type="caution">
    <text evidence="2">The sequence shown here is derived from an EMBL/GenBank/DDBJ whole genome shotgun (WGS) entry which is preliminary data.</text>
</comment>
<gene>
    <name evidence="2" type="ORF">L1049_007542</name>
</gene>
<accession>A0AAP0X4P6</accession>
<sequence length="120" mass="13199">MRLSFINTILRRLTSRWPLLLYAATWTTLLTVTVAVASFSPEVAFVSVISPSSSFSGGCDAEGSVRVPLDLPGEVMCFPAHMFRRSKMDLLVPPLFAAVVVAVSVWVVRAIGLWEDDEVR</sequence>
<feature type="transmembrane region" description="Helical" evidence="1">
    <location>
        <begin position="91"/>
        <end position="114"/>
    </location>
</feature>
<organism evidence="2 3">
    <name type="scientific">Liquidambar formosana</name>
    <name type="common">Formosan gum</name>
    <dbReference type="NCBI Taxonomy" id="63359"/>
    <lineage>
        <taxon>Eukaryota</taxon>
        <taxon>Viridiplantae</taxon>
        <taxon>Streptophyta</taxon>
        <taxon>Embryophyta</taxon>
        <taxon>Tracheophyta</taxon>
        <taxon>Spermatophyta</taxon>
        <taxon>Magnoliopsida</taxon>
        <taxon>eudicotyledons</taxon>
        <taxon>Gunneridae</taxon>
        <taxon>Pentapetalae</taxon>
        <taxon>Saxifragales</taxon>
        <taxon>Altingiaceae</taxon>
        <taxon>Liquidambar</taxon>
    </lineage>
</organism>
<proteinExistence type="predicted"/>
<dbReference type="PANTHER" id="PTHR34658">
    <property type="entry name" value="OS01G0151800 PROTEIN"/>
    <property type="match status" value="1"/>
</dbReference>
<evidence type="ECO:0000256" key="1">
    <source>
        <dbReference type="SAM" id="Phobius"/>
    </source>
</evidence>
<keyword evidence="1" id="KW-0812">Transmembrane</keyword>
<evidence type="ECO:0008006" key="4">
    <source>
        <dbReference type="Google" id="ProtNLM"/>
    </source>
</evidence>
<keyword evidence="1" id="KW-0472">Membrane</keyword>
<protein>
    <recommendedName>
        <fullName evidence="4">Transmembrane protein</fullName>
    </recommendedName>
</protein>
<dbReference type="AlphaFoldDB" id="A0AAP0X4P6"/>